<dbReference type="InterPro" id="IPR006640">
    <property type="entry name" value="SprT-like_domain"/>
</dbReference>
<comment type="caution">
    <text evidence="2">The sequence shown here is derived from an EMBL/GenBank/DDBJ whole genome shotgun (WGS) entry which is preliminary data.</text>
</comment>
<dbReference type="EMBL" id="JBHSGF010000003">
    <property type="protein sequence ID" value="MFC4554865.1"/>
    <property type="molecule type" value="Genomic_DNA"/>
</dbReference>
<evidence type="ECO:0000313" key="2">
    <source>
        <dbReference type="EMBL" id="MFC4554865.1"/>
    </source>
</evidence>
<protein>
    <submittedName>
        <fullName evidence="2">SprT-like domain-containing protein</fullName>
    </submittedName>
</protein>
<dbReference type="Pfam" id="PF10263">
    <property type="entry name" value="SprT-like"/>
    <property type="match status" value="1"/>
</dbReference>
<sequence>MDLSETRQLGAALMAEHGLSGWLLDFDDAKVRAGVCRFSRRTISLSRPLTMLYTAEQVRETILHEIAHALVGPRHGHDDTWRVVAQRIGSTGERCVAPEAPRTPAPWLGTCPAGHTVTRHRQPSRPGSCTRCRPGFDPDALFTWLFHGREVPMSAAYQKAMRQLRQSTPLPLPGLLGVATTGTTAAPGVRAPSGAGAR</sequence>
<organism evidence="2 3">
    <name type="scientific">Georgenia faecalis</name>
    <dbReference type="NCBI Taxonomy" id="2483799"/>
    <lineage>
        <taxon>Bacteria</taxon>
        <taxon>Bacillati</taxon>
        <taxon>Actinomycetota</taxon>
        <taxon>Actinomycetes</taxon>
        <taxon>Micrococcales</taxon>
        <taxon>Bogoriellaceae</taxon>
        <taxon>Georgenia</taxon>
    </lineage>
</organism>
<keyword evidence="3" id="KW-1185">Reference proteome</keyword>
<name>A0ABV9DA12_9MICO</name>
<dbReference type="SMART" id="SM00731">
    <property type="entry name" value="SprT"/>
    <property type="match status" value="1"/>
</dbReference>
<evidence type="ECO:0000259" key="1">
    <source>
        <dbReference type="SMART" id="SM00731"/>
    </source>
</evidence>
<gene>
    <name evidence="2" type="ORF">ACFO3F_06360</name>
</gene>
<evidence type="ECO:0000313" key="3">
    <source>
        <dbReference type="Proteomes" id="UP001595955"/>
    </source>
</evidence>
<feature type="domain" description="SprT-like" evidence="1">
    <location>
        <begin position="1"/>
        <end position="139"/>
    </location>
</feature>
<proteinExistence type="predicted"/>
<dbReference type="RefSeq" id="WP_122822861.1">
    <property type="nucleotide sequence ID" value="NZ_CP033325.1"/>
</dbReference>
<reference evidence="3" key="1">
    <citation type="journal article" date="2019" name="Int. J. Syst. Evol. Microbiol.">
        <title>The Global Catalogue of Microorganisms (GCM) 10K type strain sequencing project: providing services to taxonomists for standard genome sequencing and annotation.</title>
        <authorList>
            <consortium name="The Broad Institute Genomics Platform"/>
            <consortium name="The Broad Institute Genome Sequencing Center for Infectious Disease"/>
            <person name="Wu L."/>
            <person name="Ma J."/>
        </authorList>
    </citation>
    <scope>NUCLEOTIDE SEQUENCE [LARGE SCALE GENOMIC DNA]</scope>
    <source>
        <strain evidence="3">JCM 3369</strain>
    </source>
</reference>
<dbReference type="Proteomes" id="UP001595955">
    <property type="component" value="Unassembled WGS sequence"/>
</dbReference>
<accession>A0ABV9DA12</accession>